<evidence type="ECO:0000313" key="1">
    <source>
        <dbReference type="EMBL" id="KAJ8131004.1"/>
    </source>
</evidence>
<reference evidence="1" key="1">
    <citation type="submission" date="2022-12" db="EMBL/GenBank/DDBJ databases">
        <title>Genome Sequence of Lasiodiplodia mahajangana.</title>
        <authorList>
            <person name="Buettner E."/>
        </authorList>
    </citation>
    <scope>NUCLEOTIDE SEQUENCE</scope>
    <source>
        <strain evidence="1">VT137</strain>
    </source>
</reference>
<keyword evidence="2" id="KW-1185">Reference proteome</keyword>
<organism evidence="1 2">
    <name type="scientific">Lasiodiplodia mahajangana</name>
    <dbReference type="NCBI Taxonomy" id="1108764"/>
    <lineage>
        <taxon>Eukaryota</taxon>
        <taxon>Fungi</taxon>
        <taxon>Dikarya</taxon>
        <taxon>Ascomycota</taxon>
        <taxon>Pezizomycotina</taxon>
        <taxon>Dothideomycetes</taxon>
        <taxon>Dothideomycetes incertae sedis</taxon>
        <taxon>Botryosphaeriales</taxon>
        <taxon>Botryosphaeriaceae</taxon>
        <taxon>Lasiodiplodia</taxon>
    </lineage>
</organism>
<comment type="caution">
    <text evidence="1">The sequence shown here is derived from an EMBL/GenBank/DDBJ whole genome shotgun (WGS) entry which is preliminary data.</text>
</comment>
<protein>
    <submittedName>
        <fullName evidence="1">Uncharacterized protein</fullName>
    </submittedName>
</protein>
<sequence length="804" mass="89627">MTHGTNNLDQSSEPAYGPGKLANETIPRNLSHAADITTSAAPLGAIRSSQACLAAMPLILPPGHNIHPFYLHHPGPAGSNMASADNNELGSQSGHKSPSKATRAQSIEMSTPCFLHSAWDLLPVDGKSSEKTPLLGMFLSHFVGAFIQLELLGPESSLSARFEDYERLSNDQFQRGTVFLRRSHIMAVGNSSNITEIRISWEKGRPDKDSKLDSLKVSDGRSYFDNVEDYPYFSGSDQLYTLCYKVTLESYNSYENDSSRLIHHKTATKVYGDLYHRSVGTEPVAHWTICSAQSGSRGRRRKAVPKSCIDVPMSYNYGLSAGGKLVSVAIGIDMCTAAIIQFALQDIDHNIPQDSVDCEATQFDFETKMSISHQRLCLKAECRLIIKGEGTINHEGTFNQARGPHRIKADMNVRETSPDLENLGPTQSPSKSKPVKRGKEVEELKSKQAKRQTTPSGISTKRRRLPEDTGGLACPFYKMNPWKFDHCLSYKLSKMSYVKQHLLRYHDAPQCSCSTCQKALNKEAGRDSSTRSNDCQQSQYTLYVMTAEQKRDIRHAAGRKITCEDKWYQIWSILFPGVKKPDSPFVKGHYFAEVLSSVQAFYHDSRSHIVEETFREVINNGDSYHEAFDKLLKKVEYEAVTQCSQLDSSFCFRRSIETEGTDCPVARRSSVQSLSTDSKEAFSFPSITGDHNPIPISSPSTVIDHRLDDLFPAHSYGMLPCNNVPQDVPFICNATEPDISQFQMDQPMEYPERWLFSSESEYISNHNDNSIDLLQTGAVFEFPLSAGSDTDAEVGTEIATWAGN</sequence>
<accession>A0ACC2JUJ8</accession>
<dbReference type="Proteomes" id="UP001153332">
    <property type="component" value="Unassembled WGS sequence"/>
</dbReference>
<name>A0ACC2JUJ8_9PEZI</name>
<evidence type="ECO:0000313" key="2">
    <source>
        <dbReference type="Proteomes" id="UP001153332"/>
    </source>
</evidence>
<gene>
    <name evidence="1" type="ORF">O1611_g2618</name>
</gene>
<proteinExistence type="predicted"/>
<dbReference type="EMBL" id="JAPUUL010000377">
    <property type="protein sequence ID" value="KAJ8131004.1"/>
    <property type="molecule type" value="Genomic_DNA"/>
</dbReference>